<dbReference type="InterPro" id="IPR006566">
    <property type="entry name" value="FBD"/>
</dbReference>
<gene>
    <name evidence="2" type="ORF">CARUB_v10027540mg</name>
</gene>
<protein>
    <recommendedName>
        <fullName evidence="1">F-box domain-containing protein</fullName>
    </recommendedName>
</protein>
<dbReference type="PROSITE" id="PS50181">
    <property type="entry name" value="FBOX"/>
    <property type="match status" value="1"/>
</dbReference>
<dbReference type="Gene3D" id="1.20.1280.50">
    <property type="match status" value="1"/>
</dbReference>
<evidence type="ECO:0000259" key="1">
    <source>
        <dbReference type="PROSITE" id="PS50181"/>
    </source>
</evidence>
<dbReference type="PANTHER" id="PTHR34223">
    <property type="entry name" value="OS11G0201299 PROTEIN"/>
    <property type="match status" value="1"/>
</dbReference>
<dbReference type="CDD" id="cd22160">
    <property type="entry name" value="F-box_AtFBL13-like"/>
    <property type="match status" value="1"/>
</dbReference>
<keyword evidence="3" id="KW-1185">Reference proteome</keyword>
<dbReference type="AlphaFoldDB" id="R0GK08"/>
<dbReference type="PANTHER" id="PTHR34223:SF51">
    <property type="entry name" value="OS06G0556300 PROTEIN"/>
    <property type="match status" value="1"/>
</dbReference>
<organism evidence="2 3">
    <name type="scientific">Capsella rubella</name>
    <dbReference type="NCBI Taxonomy" id="81985"/>
    <lineage>
        <taxon>Eukaryota</taxon>
        <taxon>Viridiplantae</taxon>
        <taxon>Streptophyta</taxon>
        <taxon>Embryophyta</taxon>
        <taxon>Tracheophyta</taxon>
        <taxon>Spermatophyta</taxon>
        <taxon>Magnoliopsida</taxon>
        <taxon>eudicotyledons</taxon>
        <taxon>Gunneridae</taxon>
        <taxon>Pentapetalae</taxon>
        <taxon>rosids</taxon>
        <taxon>malvids</taxon>
        <taxon>Brassicales</taxon>
        <taxon>Brassicaceae</taxon>
        <taxon>Camelineae</taxon>
        <taxon>Capsella</taxon>
    </lineage>
</organism>
<dbReference type="STRING" id="81985.R0GK08"/>
<dbReference type="EMBL" id="KB870812">
    <property type="protein sequence ID" value="EOA12630.1"/>
    <property type="molecule type" value="Genomic_DNA"/>
</dbReference>
<reference evidence="3" key="1">
    <citation type="journal article" date="2013" name="Nat. Genet.">
        <title>The Capsella rubella genome and the genomic consequences of rapid mating system evolution.</title>
        <authorList>
            <person name="Slotte T."/>
            <person name="Hazzouri K.M."/>
            <person name="Agren J.A."/>
            <person name="Koenig D."/>
            <person name="Maumus F."/>
            <person name="Guo Y.L."/>
            <person name="Steige K."/>
            <person name="Platts A.E."/>
            <person name="Escobar J.S."/>
            <person name="Newman L.K."/>
            <person name="Wang W."/>
            <person name="Mandakova T."/>
            <person name="Vello E."/>
            <person name="Smith L.M."/>
            <person name="Henz S.R."/>
            <person name="Steffen J."/>
            <person name="Takuno S."/>
            <person name="Brandvain Y."/>
            <person name="Coop G."/>
            <person name="Andolfatto P."/>
            <person name="Hu T.T."/>
            <person name="Blanchette M."/>
            <person name="Clark R.M."/>
            <person name="Quesneville H."/>
            <person name="Nordborg M."/>
            <person name="Gaut B.S."/>
            <person name="Lysak M.A."/>
            <person name="Jenkins J."/>
            <person name="Grimwood J."/>
            <person name="Chapman J."/>
            <person name="Prochnik S."/>
            <person name="Shu S."/>
            <person name="Rokhsar D."/>
            <person name="Schmutz J."/>
            <person name="Weigel D."/>
            <person name="Wright S.I."/>
        </authorList>
    </citation>
    <scope>NUCLEOTIDE SEQUENCE [LARGE SCALE GENOMIC DNA]</scope>
    <source>
        <strain evidence="3">cv. Monte Gargano</strain>
    </source>
</reference>
<name>R0GK08_9BRAS</name>
<evidence type="ECO:0000313" key="3">
    <source>
        <dbReference type="Proteomes" id="UP000029121"/>
    </source>
</evidence>
<sequence length="318" mass="36628">ISSFNRRVKHMVDRGKTKQARSLKEDRVSKLPDHLICHILSPLPIKEIIKTSLLSTRWRSLWLSVPYLDLNSQNFPHDFNAFVSFGDMFSSSGQISKVKKMFINPVTFNVVEDYFKNTRLDDLTDDISYFSPAVPRCFLSTLECVDIKNSIIMSSASEFLFLNVAFYFRASSTTLKKLILRFHSEDGANFRMAVVNKFMDIPRRYVDCEVLLFCLSIHDEKSKSFIVNNLEYNAKLEVYVTFGLKFVDEASVSSRKSLICSFLSGISKVEDLTIHEQTFRIIYNYSKSGLLSQFGYMSRLCVSLYSQYMKGLTDKSFA</sequence>
<dbReference type="InterPro" id="IPR001810">
    <property type="entry name" value="F-box_dom"/>
</dbReference>
<accession>R0GK08</accession>
<dbReference type="Proteomes" id="UP000029121">
    <property type="component" value="Unassembled WGS sequence"/>
</dbReference>
<feature type="non-terminal residue" evidence="2">
    <location>
        <position position="1"/>
    </location>
</feature>
<dbReference type="InterPro" id="IPR053781">
    <property type="entry name" value="F-box_AtFBL13-like"/>
</dbReference>
<dbReference type="InterPro" id="IPR053197">
    <property type="entry name" value="F-box_SCFL_complex_component"/>
</dbReference>
<dbReference type="Pfam" id="PF00646">
    <property type="entry name" value="F-box"/>
    <property type="match status" value="1"/>
</dbReference>
<feature type="domain" description="F-box" evidence="1">
    <location>
        <begin position="25"/>
        <end position="61"/>
    </location>
</feature>
<dbReference type="SUPFAM" id="SSF81383">
    <property type="entry name" value="F-box domain"/>
    <property type="match status" value="1"/>
</dbReference>
<dbReference type="Pfam" id="PF08387">
    <property type="entry name" value="FBD"/>
    <property type="match status" value="1"/>
</dbReference>
<dbReference type="InterPro" id="IPR036047">
    <property type="entry name" value="F-box-like_dom_sf"/>
</dbReference>
<proteinExistence type="predicted"/>
<dbReference type="SMART" id="SM00256">
    <property type="entry name" value="FBOX"/>
    <property type="match status" value="1"/>
</dbReference>
<dbReference type="SMART" id="SM00579">
    <property type="entry name" value="FBD"/>
    <property type="match status" value="1"/>
</dbReference>
<evidence type="ECO:0000313" key="2">
    <source>
        <dbReference type="EMBL" id="EOA12630.1"/>
    </source>
</evidence>